<name>A0AAD9HAA3_9PEZI</name>
<keyword evidence="3" id="KW-1185">Reference proteome</keyword>
<dbReference type="AlphaFoldDB" id="A0AAD9HAA3"/>
<evidence type="ECO:0000313" key="3">
    <source>
        <dbReference type="Proteomes" id="UP001232148"/>
    </source>
</evidence>
<sequence>MSSPVPQAELLRCYTTYCSCSRHLHLFVPSSSSPSYPFFLPYPALYYPCVSFPSLTLSRLVSPCLLGTEDLSLSLQKYPRSQPSSSFGGALLVMTWSQGRVTSGQPVPIPSCPALPCPALPGRTPGHGHNKTREERKSSLSARASLANVSMTRA</sequence>
<comment type="caution">
    <text evidence="2">The sequence shown here is derived from an EMBL/GenBank/DDBJ whole genome shotgun (WGS) entry which is preliminary data.</text>
</comment>
<gene>
    <name evidence="2" type="ORF">LX32DRAFT_111675</name>
</gene>
<dbReference type="EMBL" id="MU842970">
    <property type="protein sequence ID" value="KAK2024277.1"/>
    <property type="molecule type" value="Genomic_DNA"/>
</dbReference>
<evidence type="ECO:0000313" key="2">
    <source>
        <dbReference type="EMBL" id="KAK2024277.1"/>
    </source>
</evidence>
<evidence type="ECO:0000256" key="1">
    <source>
        <dbReference type="SAM" id="MobiDB-lite"/>
    </source>
</evidence>
<reference evidence="2" key="1">
    <citation type="submission" date="2021-06" db="EMBL/GenBank/DDBJ databases">
        <title>Comparative genomics, transcriptomics and evolutionary studies reveal genomic signatures of adaptation to plant cell wall in hemibiotrophic fungi.</title>
        <authorList>
            <consortium name="DOE Joint Genome Institute"/>
            <person name="Baroncelli R."/>
            <person name="Diaz J.F."/>
            <person name="Benocci T."/>
            <person name="Peng M."/>
            <person name="Battaglia E."/>
            <person name="Haridas S."/>
            <person name="Andreopoulos W."/>
            <person name="Labutti K."/>
            <person name="Pangilinan J."/>
            <person name="Floch G.L."/>
            <person name="Makela M.R."/>
            <person name="Henrissat B."/>
            <person name="Grigoriev I.V."/>
            <person name="Crouch J.A."/>
            <person name="De Vries R.P."/>
            <person name="Sukno S.A."/>
            <person name="Thon M.R."/>
        </authorList>
    </citation>
    <scope>NUCLEOTIDE SEQUENCE</scope>
    <source>
        <strain evidence="2">MAFF235873</strain>
    </source>
</reference>
<accession>A0AAD9HAA3</accession>
<proteinExistence type="predicted"/>
<organism evidence="2 3">
    <name type="scientific">Colletotrichum zoysiae</name>
    <dbReference type="NCBI Taxonomy" id="1216348"/>
    <lineage>
        <taxon>Eukaryota</taxon>
        <taxon>Fungi</taxon>
        <taxon>Dikarya</taxon>
        <taxon>Ascomycota</taxon>
        <taxon>Pezizomycotina</taxon>
        <taxon>Sordariomycetes</taxon>
        <taxon>Hypocreomycetidae</taxon>
        <taxon>Glomerellales</taxon>
        <taxon>Glomerellaceae</taxon>
        <taxon>Colletotrichum</taxon>
        <taxon>Colletotrichum graminicola species complex</taxon>
    </lineage>
</organism>
<dbReference type="Proteomes" id="UP001232148">
    <property type="component" value="Unassembled WGS sequence"/>
</dbReference>
<protein>
    <submittedName>
        <fullName evidence="2">Uncharacterized protein</fullName>
    </submittedName>
</protein>
<feature type="region of interest" description="Disordered" evidence="1">
    <location>
        <begin position="121"/>
        <end position="154"/>
    </location>
</feature>